<feature type="domain" description="NB-ARC" evidence="5">
    <location>
        <begin position="58"/>
        <end position="203"/>
    </location>
</feature>
<organism evidence="6 7">
    <name type="scientific">Sesamum angolense</name>
    <dbReference type="NCBI Taxonomy" id="2727404"/>
    <lineage>
        <taxon>Eukaryota</taxon>
        <taxon>Viridiplantae</taxon>
        <taxon>Streptophyta</taxon>
        <taxon>Embryophyta</taxon>
        <taxon>Tracheophyta</taxon>
        <taxon>Spermatophyta</taxon>
        <taxon>Magnoliopsida</taxon>
        <taxon>eudicotyledons</taxon>
        <taxon>Gunneridae</taxon>
        <taxon>Pentapetalae</taxon>
        <taxon>asterids</taxon>
        <taxon>lamiids</taxon>
        <taxon>Lamiales</taxon>
        <taxon>Pedaliaceae</taxon>
        <taxon>Sesamum</taxon>
    </lineage>
</organism>
<evidence type="ECO:0000313" key="6">
    <source>
        <dbReference type="EMBL" id="KAK4402538.1"/>
    </source>
</evidence>
<dbReference type="AlphaFoldDB" id="A0AAE1X075"/>
<evidence type="ECO:0000256" key="4">
    <source>
        <dbReference type="ARBA" id="ARBA00022840"/>
    </source>
</evidence>
<keyword evidence="7" id="KW-1185">Reference proteome</keyword>
<keyword evidence="2" id="KW-0547">Nucleotide-binding</keyword>
<proteinExistence type="inferred from homology"/>
<dbReference type="Pfam" id="PF00931">
    <property type="entry name" value="NB-ARC"/>
    <property type="match status" value="1"/>
</dbReference>
<dbReference type="SUPFAM" id="SSF52540">
    <property type="entry name" value="P-loop containing nucleoside triphosphate hydrolases"/>
    <property type="match status" value="1"/>
</dbReference>
<dbReference type="GO" id="GO:0005524">
    <property type="term" value="F:ATP binding"/>
    <property type="evidence" value="ECO:0007669"/>
    <property type="project" value="UniProtKB-KW"/>
</dbReference>
<sequence length="208" mass="23218">MDLEIEGLQNVIEEFDSILEVVSRIKDGKEADPVQVNSSAAGSSRFAGSNKIELVGLDQDVMHIKDRLTGSPSKLDIISIVGMGGIGKTTLARNLYNDSLIEYYFDTRAWVVVSQDYHIKEMFTSLVGSTREVGGELHQSSIQELALRLHKNLKGRRYLIVMDDVWDTKAWDDAKRYFSDDNNGSRIILTTRQSAVAMYANAESPVTI</sequence>
<comment type="similarity">
    <text evidence="1">Belongs to the disease resistance NB-LRR family.</text>
</comment>
<dbReference type="InterPro" id="IPR027417">
    <property type="entry name" value="P-loop_NTPase"/>
</dbReference>
<dbReference type="EMBL" id="JACGWL010000005">
    <property type="protein sequence ID" value="KAK4402538.1"/>
    <property type="molecule type" value="Genomic_DNA"/>
</dbReference>
<protein>
    <submittedName>
        <fullName evidence="6">Late blight resistance proteinR1A-4</fullName>
    </submittedName>
</protein>
<evidence type="ECO:0000256" key="1">
    <source>
        <dbReference type="ARBA" id="ARBA00008894"/>
    </source>
</evidence>
<accession>A0AAE1X075</accession>
<reference evidence="6" key="1">
    <citation type="submission" date="2020-06" db="EMBL/GenBank/DDBJ databases">
        <authorList>
            <person name="Li T."/>
            <person name="Hu X."/>
            <person name="Zhang T."/>
            <person name="Song X."/>
            <person name="Zhang H."/>
            <person name="Dai N."/>
            <person name="Sheng W."/>
            <person name="Hou X."/>
            <person name="Wei L."/>
        </authorList>
    </citation>
    <scope>NUCLEOTIDE SEQUENCE</scope>
    <source>
        <strain evidence="6">K16</strain>
        <tissue evidence="6">Leaf</tissue>
    </source>
</reference>
<dbReference type="InterPro" id="IPR002182">
    <property type="entry name" value="NB-ARC"/>
</dbReference>
<dbReference type="GO" id="GO:0006952">
    <property type="term" value="P:defense response"/>
    <property type="evidence" value="ECO:0007669"/>
    <property type="project" value="UniProtKB-KW"/>
</dbReference>
<keyword evidence="4" id="KW-0067">ATP-binding</keyword>
<evidence type="ECO:0000259" key="5">
    <source>
        <dbReference type="Pfam" id="PF00931"/>
    </source>
</evidence>
<dbReference type="Proteomes" id="UP001289374">
    <property type="component" value="Unassembled WGS sequence"/>
</dbReference>
<dbReference type="FunFam" id="3.40.50.300:FF:001091">
    <property type="entry name" value="Probable disease resistance protein At1g61300"/>
    <property type="match status" value="1"/>
</dbReference>
<reference evidence="6" key="2">
    <citation type="journal article" date="2024" name="Plant">
        <title>Genomic evolution and insights into agronomic trait innovations of Sesamum species.</title>
        <authorList>
            <person name="Miao H."/>
            <person name="Wang L."/>
            <person name="Qu L."/>
            <person name="Liu H."/>
            <person name="Sun Y."/>
            <person name="Le M."/>
            <person name="Wang Q."/>
            <person name="Wei S."/>
            <person name="Zheng Y."/>
            <person name="Lin W."/>
            <person name="Duan Y."/>
            <person name="Cao H."/>
            <person name="Xiong S."/>
            <person name="Wang X."/>
            <person name="Wei L."/>
            <person name="Li C."/>
            <person name="Ma Q."/>
            <person name="Ju M."/>
            <person name="Zhao R."/>
            <person name="Li G."/>
            <person name="Mu C."/>
            <person name="Tian Q."/>
            <person name="Mei H."/>
            <person name="Zhang T."/>
            <person name="Gao T."/>
            <person name="Zhang H."/>
        </authorList>
    </citation>
    <scope>NUCLEOTIDE SEQUENCE</scope>
    <source>
        <strain evidence="6">K16</strain>
    </source>
</reference>
<dbReference type="PANTHER" id="PTHR36766:SF40">
    <property type="entry name" value="DISEASE RESISTANCE PROTEIN RGA3"/>
    <property type="match status" value="1"/>
</dbReference>
<dbReference type="Gene3D" id="3.40.50.300">
    <property type="entry name" value="P-loop containing nucleotide triphosphate hydrolases"/>
    <property type="match status" value="1"/>
</dbReference>
<dbReference type="PRINTS" id="PR00364">
    <property type="entry name" value="DISEASERSIST"/>
</dbReference>
<name>A0AAE1X075_9LAMI</name>
<keyword evidence="3" id="KW-0611">Plant defense</keyword>
<evidence type="ECO:0000313" key="7">
    <source>
        <dbReference type="Proteomes" id="UP001289374"/>
    </source>
</evidence>
<gene>
    <name evidence="6" type="ORF">Sango_0994500</name>
</gene>
<evidence type="ECO:0000256" key="2">
    <source>
        <dbReference type="ARBA" id="ARBA00022741"/>
    </source>
</evidence>
<evidence type="ECO:0000256" key="3">
    <source>
        <dbReference type="ARBA" id="ARBA00022821"/>
    </source>
</evidence>
<dbReference type="GO" id="GO:0043531">
    <property type="term" value="F:ADP binding"/>
    <property type="evidence" value="ECO:0007669"/>
    <property type="project" value="InterPro"/>
</dbReference>
<dbReference type="PANTHER" id="PTHR36766">
    <property type="entry name" value="PLANT BROAD-SPECTRUM MILDEW RESISTANCE PROTEIN RPW8"/>
    <property type="match status" value="1"/>
</dbReference>
<comment type="caution">
    <text evidence="6">The sequence shown here is derived from an EMBL/GenBank/DDBJ whole genome shotgun (WGS) entry which is preliminary data.</text>
</comment>